<dbReference type="GO" id="GO:0008324">
    <property type="term" value="F:monoatomic cation transmembrane transporter activity"/>
    <property type="evidence" value="ECO:0007669"/>
    <property type="project" value="InterPro"/>
</dbReference>
<proteinExistence type="predicted"/>
<protein>
    <recommendedName>
        <fullName evidence="1">RCK C-terminal domain-containing protein</fullName>
    </recommendedName>
</protein>
<dbReference type="Gene3D" id="3.30.70.1450">
    <property type="entry name" value="Regulator of K+ conductance, C-terminal domain"/>
    <property type="match status" value="1"/>
</dbReference>
<dbReference type="SUPFAM" id="SSF116726">
    <property type="entry name" value="TrkA C-terminal domain-like"/>
    <property type="match status" value="1"/>
</dbReference>
<dbReference type="InterPro" id="IPR036721">
    <property type="entry name" value="RCK_C_sf"/>
</dbReference>
<dbReference type="AlphaFoldDB" id="A0A645G9S4"/>
<dbReference type="GO" id="GO:0006813">
    <property type="term" value="P:potassium ion transport"/>
    <property type="evidence" value="ECO:0007669"/>
    <property type="project" value="InterPro"/>
</dbReference>
<feature type="domain" description="RCK C-terminal" evidence="1">
    <location>
        <begin position="23"/>
        <end position="96"/>
    </location>
</feature>
<dbReference type="InterPro" id="IPR006037">
    <property type="entry name" value="RCK_C"/>
</dbReference>
<dbReference type="Pfam" id="PF02080">
    <property type="entry name" value="TrkA_C"/>
    <property type="match status" value="1"/>
</dbReference>
<evidence type="ECO:0000313" key="2">
    <source>
        <dbReference type="EMBL" id="MPN23657.1"/>
    </source>
</evidence>
<reference evidence="2" key="1">
    <citation type="submission" date="2019-08" db="EMBL/GenBank/DDBJ databases">
        <authorList>
            <person name="Kucharzyk K."/>
            <person name="Murdoch R.W."/>
            <person name="Higgins S."/>
            <person name="Loffler F."/>
        </authorList>
    </citation>
    <scope>NUCLEOTIDE SEQUENCE</scope>
</reference>
<evidence type="ECO:0000259" key="1">
    <source>
        <dbReference type="PROSITE" id="PS51202"/>
    </source>
</evidence>
<sequence>MRNKEKIIPSGKTILQEGDQLILSAYKYRGENQICLQEYIIEKGSEWIQKTIKDFSPKANELVIMIIRDSKTILPSGDTKIEEEDILVLYTNELVR</sequence>
<dbReference type="EMBL" id="VSSQ01072234">
    <property type="protein sequence ID" value="MPN23657.1"/>
    <property type="molecule type" value="Genomic_DNA"/>
</dbReference>
<accession>A0A645G9S4</accession>
<name>A0A645G9S4_9ZZZZ</name>
<gene>
    <name evidence="2" type="ORF">SDC9_171050</name>
</gene>
<organism evidence="2">
    <name type="scientific">bioreactor metagenome</name>
    <dbReference type="NCBI Taxonomy" id="1076179"/>
    <lineage>
        <taxon>unclassified sequences</taxon>
        <taxon>metagenomes</taxon>
        <taxon>ecological metagenomes</taxon>
    </lineage>
</organism>
<dbReference type="PROSITE" id="PS51202">
    <property type="entry name" value="RCK_C"/>
    <property type="match status" value="1"/>
</dbReference>
<comment type="caution">
    <text evidence="2">The sequence shown here is derived from an EMBL/GenBank/DDBJ whole genome shotgun (WGS) entry which is preliminary data.</text>
</comment>